<accession>A0A382E042</accession>
<dbReference type="EMBL" id="UINC01041869">
    <property type="protein sequence ID" value="SVB43732.1"/>
    <property type="molecule type" value="Genomic_DNA"/>
</dbReference>
<evidence type="ECO:0008006" key="2">
    <source>
        <dbReference type="Google" id="ProtNLM"/>
    </source>
</evidence>
<dbReference type="GO" id="GO:0016787">
    <property type="term" value="F:hydrolase activity"/>
    <property type="evidence" value="ECO:0007669"/>
    <property type="project" value="InterPro"/>
</dbReference>
<protein>
    <recommendedName>
        <fullName evidence="2">Peptidase M20 dimerisation domain-containing protein</fullName>
    </recommendedName>
</protein>
<evidence type="ECO:0000313" key="1">
    <source>
        <dbReference type="EMBL" id="SVB43732.1"/>
    </source>
</evidence>
<dbReference type="PANTHER" id="PTHR11014">
    <property type="entry name" value="PEPTIDASE M20 FAMILY MEMBER"/>
    <property type="match status" value="1"/>
</dbReference>
<proteinExistence type="predicted"/>
<feature type="non-terminal residue" evidence="1">
    <location>
        <position position="84"/>
    </location>
</feature>
<dbReference type="InterPro" id="IPR017439">
    <property type="entry name" value="Amidohydrolase"/>
</dbReference>
<name>A0A382E042_9ZZZZ</name>
<reference evidence="1" key="1">
    <citation type="submission" date="2018-05" db="EMBL/GenBank/DDBJ databases">
        <authorList>
            <person name="Lanie J.A."/>
            <person name="Ng W.-L."/>
            <person name="Kazmierczak K.M."/>
            <person name="Andrzejewski T.M."/>
            <person name="Davidsen T.M."/>
            <person name="Wayne K.J."/>
            <person name="Tettelin H."/>
            <person name="Glass J.I."/>
            <person name="Rusch D."/>
            <person name="Podicherti R."/>
            <person name="Tsui H.-C.T."/>
            <person name="Winkler M.E."/>
        </authorList>
    </citation>
    <scope>NUCLEOTIDE SEQUENCE</scope>
</reference>
<dbReference type="PANTHER" id="PTHR11014:SF63">
    <property type="entry name" value="METALLOPEPTIDASE, PUTATIVE (AFU_ORTHOLOGUE AFUA_6G09600)-RELATED"/>
    <property type="match status" value="1"/>
</dbReference>
<sequence>MNKHLGSIDRIAEWAQDLTEIRRDIHAHPELGFEENRTSDIVAEKLAEYGCEVHRGLGKTGVVGTLRVGNSTRSVGLRADMDAL</sequence>
<organism evidence="1">
    <name type="scientific">marine metagenome</name>
    <dbReference type="NCBI Taxonomy" id="408172"/>
    <lineage>
        <taxon>unclassified sequences</taxon>
        <taxon>metagenomes</taxon>
        <taxon>ecological metagenomes</taxon>
    </lineage>
</organism>
<gene>
    <name evidence="1" type="ORF">METZ01_LOCUS196586</name>
</gene>
<dbReference type="SUPFAM" id="SSF53187">
    <property type="entry name" value="Zn-dependent exopeptidases"/>
    <property type="match status" value="1"/>
</dbReference>
<dbReference type="Gene3D" id="3.40.630.10">
    <property type="entry name" value="Zn peptidases"/>
    <property type="match status" value="1"/>
</dbReference>
<dbReference type="AlphaFoldDB" id="A0A382E042"/>